<evidence type="ECO:0000313" key="4">
    <source>
        <dbReference type="EMBL" id="OHA55582.1"/>
    </source>
</evidence>
<dbReference type="Pfam" id="PF04321">
    <property type="entry name" value="RmlD_sub_bind"/>
    <property type="match status" value="1"/>
</dbReference>
<comment type="function">
    <text evidence="2">Catalyzes the reduction of dTDP-6-deoxy-L-lyxo-4-hexulose to yield dTDP-L-rhamnose.</text>
</comment>
<comment type="caution">
    <text evidence="4">The sequence shown here is derived from an EMBL/GenBank/DDBJ whole genome shotgun (WGS) entry which is preliminary data.</text>
</comment>
<keyword evidence="2" id="KW-0560">Oxidoreductase</keyword>
<reference evidence="4 5" key="1">
    <citation type="journal article" date="2016" name="Nat. Commun.">
        <title>Thousands of microbial genomes shed light on interconnected biogeochemical processes in an aquifer system.</title>
        <authorList>
            <person name="Anantharaman K."/>
            <person name="Brown C.T."/>
            <person name="Hug L.A."/>
            <person name="Sharon I."/>
            <person name="Castelle C.J."/>
            <person name="Probst A.J."/>
            <person name="Thomas B.C."/>
            <person name="Singh A."/>
            <person name="Wilkins M.J."/>
            <person name="Karaoz U."/>
            <person name="Brodie E.L."/>
            <person name="Williams K.H."/>
            <person name="Hubbard S.S."/>
            <person name="Banfield J.F."/>
        </authorList>
    </citation>
    <scope>NUCLEOTIDE SEQUENCE [LARGE SCALE GENOMIC DNA]</scope>
</reference>
<dbReference type="GO" id="GO:0005829">
    <property type="term" value="C:cytosol"/>
    <property type="evidence" value="ECO:0007669"/>
    <property type="project" value="TreeGrafter"/>
</dbReference>
<dbReference type="GO" id="GO:0019305">
    <property type="term" value="P:dTDP-rhamnose biosynthetic process"/>
    <property type="evidence" value="ECO:0007669"/>
    <property type="project" value="UniProtKB-UniPathway"/>
</dbReference>
<keyword evidence="2" id="KW-0521">NADP</keyword>
<dbReference type="InterPro" id="IPR005913">
    <property type="entry name" value="dTDP_dehydrorham_reduct"/>
</dbReference>
<evidence type="ECO:0000256" key="1">
    <source>
        <dbReference type="ARBA" id="ARBA00010944"/>
    </source>
</evidence>
<feature type="domain" description="RmlD-like substrate binding" evidence="3">
    <location>
        <begin position="1"/>
        <end position="279"/>
    </location>
</feature>
<dbReference type="PANTHER" id="PTHR10491:SF4">
    <property type="entry name" value="METHIONINE ADENOSYLTRANSFERASE 2 SUBUNIT BETA"/>
    <property type="match status" value="1"/>
</dbReference>
<evidence type="ECO:0000256" key="2">
    <source>
        <dbReference type="RuleBase" id="RU364082"/>
    </source>
</evidence>
<evidence type="ECO:0000313" key="5">
    <source>
        <dbReference type="Proteomes" id="UP000178936"/>
    </source>
</evidence>
<protein>
    <recommendedName>
        <fullName evidence="2">dTDP-4-dehydrorhamnose reductase</fullName>
        <ecNumber evidence="2">1.1.1.133</ecNumber>
    </recommendedName>
</protein>
<accession>A0A1G2Q6Q0</accession>
<dbReference type="AlphaFoldDB" id="A0A1G2Q6Q0"/>
<dbReference type="InterPro" id="IPR029903">
    <property type="entry name" value="RmlD-like-bd"/>
</dbReference>
<dbReference type="CDD" id="cd05254">
    <property type="entry name" value="dTDP_HR_like_SDR_e"/>
    <property type="match status" value="1"/>
</dbReference>
<organism evidence="4 5">
    <name type="scientific">Candidatus Veblenbacteria bacterium RIFOXYA2_FULL_43_9</name>
    <dbReference type="NCBI Taxonomy" id="1802425"/>
    <lineage>
        <taxon>Bacteria</taxon>
        <taxon>Candidatus Vebleniibacteriota</taxon>
    </lineage>
</organism>
<dbReference type="SUPFAM" id="SSF51735">
    <property type="entry name" value="NAD(P)-binding Rossmann-fold domains"/>
    <property type="match status" value="1"/>
</dbReference>
<dbReference type="PANTHER" id="PTHR10491">
    <property type="entry name" value="DTDP-4-DEHYDRORHAMNOSE REDUCTASE"/>
    <property type="match status" value="1"/>
</dbReference>
<dbReference type="EMBL" id="MHTB01000010">
    <property type="protein sequence ID" value="OHA55582.1"/>
    <property type="molecule type" value="Genomic_DNA"/>
</dbReference>
<dbReference type="Gene3D" id="3.90.25.10">
    <property type="entry name" value="UDP-galactose 4-epimerase, domain 1"/>
    <property type="match status" value="1"/>
</dbReference>
<dbReference type="GO" id="GO:0008831">
    <property type="term" value="F:dTDP-4-dehydrorhamnose reductase activity"/>
    <property type="evidence" value="ECO:0007669"/>
    <property type="project" value="UniProtKB-EC"/>
</dbReference>
<evidence type="ECO:0000259" key="3">
    <source>
        <dbReference type="Pfam" id="PF04321"/>
    </source>
</evidence>
<dbReference type="InterPro" id="IPR036291">
    <property type="entry name" value="NAD(P)-bd_dom_sf"/>
</dbReference>
<name>A0A1G2Q6Q0_9BACT</name>
<comment type="pathway">
    <text evidence="2">Carbohydrate biosynthesis; dTDP-L-rhamnose biosynthesis.</text>
</comment>
<dbReference type="UniPathway" id="UPA00124"/>
<dbReference type="Gene3D" id="3.40.50.720">
    <property type="entry name" value="NAD(P)-binding Rossmann-like Domain"/>
    <property type="match status" value="1"/>
</dbReference>
<sequence>MRILLFGSRGMLGSDLQKEFEDSGHEVMGVDREEVDITHGPNIADVFHTIEPEVVINATGYTDVDGAETNREAAFVLNSEAVKYLAEAAAAVSAKFVHISTEMVFDGDNKSGYNETTEPHAVNVYGESKAAGEKHVLVYESGGYLVRTSWLYGKFSQRGKPRGLNFIETMIKLANEKPEVKVVNDQFGKLTSTKDLAQAITQLISGGYIPGIYHLVNEGVASWYDVAKEIWQRCGLKATLQPISSSEYPSIAKRPKYSVLVNTKFPPLRPWQQALADYLS</sequence>
<comment type="similarity">
    <text evidence="1 2">Belongs to the dTDP-4-dehydrorhamnose reductase family.</text>
</comment>
<dbReference type="NCBIfam" id="TIGR01214">
    <property type="entry name" value="rmlD"/>
    <property type="match status" value="1"/>
</dbReference>
<gene>
    <name evidence="4" type="ORF">A2226_03455</name>
</gene>
<proteinExistence type="inferred from homology"/>
<dbReference type="EC" id="1.1.1.133" evidence="2"/>
<dbReference type="Proteomes" id="UP000178936">
    <property type="component" value="Unassembled WGS sequence"/>
</dbReference>